<evidence type="ECO:0000256" key="1">
    <source>
        <dbReference type="ARBA" id="ARBA00009437"/>
    </source>
</evidence>
<dbReference type="GeneID" id="68842381"/>
<dbReference type="InterPro" id="IPR000847">
    <property type="entry name" value="LysR_HTH_N"/>
</dbReference>
<dbReference type="InterPro" id="IPR050176">
    <property type="entry name" value="LTTR"/>
</dbReference>
<dbReference type="InterPro" id="IPR036388">
    <property type="entry name" value="WH-like_DNA-bd_sf"/>
</dbReference>
<reference evidence="6 7" key="1">
    <citation type="submission" date="2016-10" db="EMBL/GenBank/DDBJ databases">
        <title>Chromobacterium muskegensis sp. nov., an insecticidal bacterium isolated from Sphagnum bogs.</title>
        <authorList>
            <person name="Sparks M.E."/>
            <person name="Blackburn M.B."/>
            <person name="Gundersen-Rindal D.E."/>
            <person name="Mitchell A."/>
            <person name="Farrar R."/>
            <person name="Kuhar D."/>
        </authorList>
    </citation>
    <scope>NUCLEOTIDE SEQUENCE [LARGE SCALE GENOMIC DNA]</scope>
    <source>
        <strain evidence="6 7">21-1</strain>
    </source>
</reference>
<dbReference type="Gene3D" id="1.10.10.10">
    <property type="entry name" value="Winged helix-like DNA-binding domain superfamily/Winged helix DNA-binding domain"/>
    <property type="match status" value="1"/>
</dbReference>
<dbReference type="InterPro" id="IPR036390">
    <property type="entry name" value="WH_DNA-bd_sf"/>
</dbReference>
<dbReference type="Gene3D" id="3.40.190.10">
    <property type="entry name" value="Periplasmic binding protein-like II"/>
    <property type="match status" value="2"/>
</dbReference>
<dbReference type="Pfam" id="PF00126">
    <property type="entry name" value="HTH_1"/>
    <property type="match status" value="1"/>
</dbReference>
<dbReference type="RefSeq" id="WP_070980343.1">
    <property type="nucleotide sequence ID" value="NZ_CP017707.1"/>
</dbReference>
<dbReference type="PROSITE" id="PS50931">
    <property type="entry name" value="HTH_LYSR"/>
    <property type="match status" value="1"/>
</dbReference>
<dbReference type="STRING" id="1108595.BKX93_14325"/>
<evidence type="ECO:0000256" key="2">
    <source>
        <dbReference type="ARBA" id="ARBA00023015"/>
    </source>
</evidence>
<feature type="domain" description="HTH lysR-type" evidence="5">
    <location>
        <begin position="5"/>
        <end position="62"/>
    </location>
</feature>
<dbReference type="GO" id="GO:0003700">
    <property type="term" value="F:DNA-binding transcription factor activity"/>
    <property type="evidence" value="ECO:0007669"/>
    <property type="project" value="InterPro"/>
</dbReference>
<keyword evidence="2" id="KW-0805">Transcription regulation</keyword>
<dbReference type="SUPFAM" id="SSF53850">
    <property type="entry name" value="Periplasmic binding protein-like II"/>
    <property type="match status" value="1"/>
</dbReference>
<keyword evidence="4" id="KW-0804">Transcription</keyword>
<proteinExistence type="inferred from homology"/>
<dbReference type="PANTHER" id="PTHR30579:SF7">
    <property type="entry name" value="HTH-TYPE TRANSCRIPTIONAL REGULATOR LRHA-RELATED"/>
    <property type="match status" value="1"/>
</dbReference>
<dbReference type="EMBL" id="CP017707">
    <property type="protein sequence ID" value="AOZ51050.1"/>
    <property type="molecule type" value="Genomic_DNA"/>
</dbReference>
<dbReference type="KEGG" id="cvc:BKX93_14325"/>
<dbReference type="FunFam" id="1.10.10.10:FF:000001">
    <property type="entry name" value="LysR family transcriptional regulator"/>
    <property type="match status" value="1"/>
</dbReference>
<dbReference type="GO" id="GO:0003677">
    <property type="term" value="F:DNA binding"/>
    <property type="evidence" value="ECO:0007669"/>
    <property type="project" value="UniProtKB-KW"/>
</dbReference>
<dbReference type="PANTHER" id="PTHR30579">
    <property type="entry name" value="TRANSCRIPTIONAL REGULATOR"/>
    <property type="match status" value="1"/>
</dbReference>
<evidence type="ECO:0000256" key="4">
    <source>
        <dbReference type="ARBA" id="ARBA00023163"/>
    </source>
</evidence>
<evidence type="ECO:0000256" key="3">
    <source>
        <dbReference type="ARBA" id="ARBA00023125"/>
    </source>
</evidence>
<evidence type="ECO:0000313" key="7">
    <source>
        <dbReference type="Proteomes" id="UP000178776"/>
    </source>
</evidence>
<accession>A0A1D9LIE5</accession>
<dbReference type="SUPFAM" id="SSF46785">
    <property type="entry name" value="Winged helix' DNA-binding domain"/>
    <property type="match status" value="1"/>
</dbReference>
<sequence length="287" mass="31372">MTSDIDTALLRALAAVARLGSINRAALELGRTQPALSLQLRKLEQHCGQTLLQRSTRGVALTAAGQALLPYAERIVSLAEQMVPGALAMEPRRCRVGLIEDVISHHLPQVLADFSAVHPSLRVEVRAAMEIELSEAYRRNDLDLLIANPLQCGLRETPKWVVECPLRWMALDGRMPEGNTLPLVMFAAPCSWRDAMLEALRLSARPFRIVFESASQLAVQAALEAGLGVGALLPNAVGGRLAPLPDDYLPPLPSVPLALYRRAEGRDDSGLERLSRLFFHELSRLSA</sequence>
<comment type="similarity">
    <text evidence="1">Belongs to the LysR transcriptional regulatory family.</text>
</comment>
<dbReference type="Proteomes" id="UP000178776">
    <property type="component" value="Chromosome"/>
</dbReference>
<dbReference type="Pfam" id="PF03466">
    <property type="entry name" value="LysR_substrate"/>
    <property type="match status" value="1"/>
</dbReference>
<protein>
    <recommendedName>
        <fullName evidence="5">HTH lysR-type domain-containing protein</fullName>
    </recommendedName>
</protein>
<dbReference type="PRINTS" id="PR00039">
    <property type="entry name" value="HTHLYSR"/>
</dbReference>
<organism evidence="6 7">
    <name type="scientific">Chromobacterium vaccinii</name>
    <dbReference type="NCBI Taxonomy" id="1108595"/>
    <lineage>
        <taxon>Bacteria</taxon>
        <taxon>Pseudomonadati</taxon>
        <taxon>Pseudomonadota</taxon>
        <taxon>Betaproteobacteria</taxon>
        <taxon>Neisseriales</taxon>
        <taxon>Chromobacteriaceae</taxon>
        <taxon>Chromobacterium</taxon>
    </lineage>
</organism>
<evidence type="ECO:0000259" key="5">
    <source>
        <dbReference type="PROSITE" id="PS50931"/>
    </source>
</evidence>
<dbReference type="AlphaFoldDB" id="A0A1D9LIE5"/>
<keyword evidence="3" id="KW-0238">DNA-binding</keyword>
<gene>
    <name evidence="6" type="ORF">BKX93_14325</name>
</gene>
<evidence type="ECO:0000313" key="6">
    <source>
        <dbReference type="EMBL" id="AOZ51050.1"/>
    </source>
</evidence>
<name>A0A1D9LIE5_9NEIS</name>
<dbReference type="InterPro" id="IPR005119">
    <property type="entry name" value="LysR_subst-bd"/>
</dbReference>